<comment type="caution">
    <text evidence="1">The sequence shown here is derived from an EMBL/GenBank/DDBJ whole genome shotgun (WGS) entry which is preliminary data.</text>
</comment>
<dbReference type="RefSeq" id="WP_219200806.1">
    <property type="nucleotide sequence ID" value="NZ_JAHWQX010000002.1"/>
</dbReference>
<keyword evidence="2" id="KW-1185">Reference proteome</keyword>
<accession>A0ABS6WLM1</accession>
<proteinExistence type="predicted"/>
<reference evidence="1" key="1">
    <citation type="submission" date="2021-07" db="EMBL/GenBank/DDBJ databases">
        <title>Pseudohoeflea marina sp. nov. a polyhydroxyalcanoate-producing bacterium.</title>
        <authorList>
            <person name="Zheng W."/>
            <person name="Yu S."/>
            <person name="Huang Y."/>
        </authorList>
    </citation>
    <scope>NUCLEOTIDE SEQUENCE</scope>
    <source>
        <strain evidence="1">DP4N28-3</strain>
    </source>
</reference>
<evidence type="ECO:0008006" key="3">
    <source>
        <dbReference type="Google" id="ProtNLM"/>
    </source>
</evidence>
<organism evidence="1 2">
    <name type="scientific">Pseudohoeflea coraliihabitans</name>
    <dbReference type="NCBI Taxonomy" id="2860393"/>
    <lineage>
        <taxon>Bacteria</taxon>
        <taxon>Pseudomonadati</taxon>
        <taxon>Pseudomonadota</taxon>
        <taxon>Alphaproteobacteria</taxon>
        <taxon>Hyphomicrobiales</taxon>
        <taxon>Rhizobiaceae</taxon>
        <taxon>Pseudohoeflea</taxon>
    </lineage>
</organism>
<gene>
    <name evidence="1" type="ORF">KY465_06060</name>
</gene>
<evidence type="ECO:0000313" key="2">
    <source>
        <dbReference type="Proteomes" id="UP001430804"/>
    </source>
</evidence>
<dbReference type="Proteomes" id="UP001430804">
    <property type="component" value="Unassembled WGS sequence"/>
</dbReference>
<dbReference type="EMBL" id="JAHWQX010000002">
    <property type="protein sequence ID" value="MBW3096838.1"/>
    <property type="molecule type" value="Genomic_DNA"/>
</dbReference>
<protein>
    <recommendedName>
        <fullName evidence="3">HTH cro/C1-type domain-containing protein</fullName>
    </recommendedName>
</protein>
<evidence type="ECO:0000313" key="1">
    <source>
        <dbReference type="EMBL" id="MBW3096838.1"/>
    </source>
</evidence>
<name>A0ABS6WLM1_9HYPH</name>
<sequence>MKCSETRHSEFRKEPGKTTMTVTAFSPAMAAEYAAKMFRMKVRGWGDEARTISDLARRCGMSEVAYKRLMRGKTKEPGITVFGRVRAAYYDLCESEIRRLSHEIEIDRERFGDAAVEDLAGELEALRERIRKARAGA</sequence>